<sequence>MSKSNNSTIISLTDNGQQLASRLIKLGVATRHKHKPKPFAEQVQSLFSSGERLILICATGIAIRTLAPVLADKYTDPAVLVLDEHGRFVIPLLSGHEGGANEWAREVASVIEAQLVITSAQTYLKPTYIAGMGCERHCPKRVLRQLLEETLHQSNLTVNDLSGIASIDVKHDEVGLIELATELKLPFHTYSANILRTVEDQLTQKSEIVFKEVGCYGVAEAAALVDADNMARDNAIKPELLIPKHKNRQATCAVARIYQS</sequence>
<dbReference type="EMBL" id="CP101527">
    <property type="protein sequence ID" value="UZW74992.1"/>
    <property type="molecule type" value="Genomic_DNA"/>
</dbReference>
<dbReference type="InterPro" id="IPR036518">
    <property type="entry name" value="CobE/GbiG_C_sf"/>
</dbReference>
<evidence type="ECO:0000313" key="4">
    <source>
        <dbReference type="Proteomes" id="UP001164472"/>
    </source>
</evidence>
<dbReference type="SUPFAM" id="SSF159664">
    <property type="entry name" value="CobE/GbiG C-terminal domain-like"/>
    <property type="match status" value="1"/>
</dbReference>
<proteinExistence type="predicted"/>
<reference evidence="3" key="1">
    <citation type="submission" date="2022-07" db="EMBL/GenBank/DDBJ databases">
        <title>Alkalimarinus sp. nov., isolated from gut of a Alitta virens.</title>
        <authorList>
            <person name="Yang A.I."/>
            <person name="Shin N.-R."/>
        </authorList>
    </citation>
    <scope>NUCLEOTIDE SEQUENCE</scope>
    <source>
        <strain evidence="3">FA028</strain>
    </source>
</reference>
<dbReference type="Pfam" id="PF11760">
    <property type="entry name" value="CbiG_N"/>
    <property type="match status" value="1"/>
</dbReference>
<dbReference type="KEGG" id="asem:NNL22_18530"/>
<evidence type="ECO:0000259" key="1">
    <source>
        <dbReference type="Pfam" id="PF01890"/>
    </source>
</evidence>
<dbReference type="Proteomes" id="UP001164472">
    <property type="component" value="Chromosome"/>
</dbReference>
<evidence type="ECO:0000313" key="3">
    <source>
        <dbReference type="EMBL" id="UZW74992.1"/>
    </source>
</evidence>
<dbReference type="PANTHER" id="PTHR37477">
    <property type="entry name" value="COBALT-PRECORRIN-5A HYDROLASE"/>
    <property type="match status" value="1"/>
</dbReference>
<dbReference type="Pfam" id="PF01890">
    <property type="entry name" value="CbiG_C"/>
    <property type="match status" value="1"/>
</dbReference>
<dbReference type="InterPro" id="IPR038029">
    <property type="entry name" value="GbiG_N_sf"/>
</dbReference>
<feature type="domain" description="Cobalamin synthesis G N-terminal" evidence="2">
    <location>
        <begin position="42"/>
        <end position="120"/>
    </location>
</feature>
<name>A0A9E8KQN6_9ALTE</name>
<dbReference type="SUPFAM" id="SSF159672">
    <property type="entry name" value="CbiG N-terminal domain-like"/>
    <property type="match status" value="1"/>
</dbReference>
<protein>
    <submittedName>
        <fullName evidence="3">Cobalamin biosynthesis protein</fullName>
    </submittedName>
</protein>
<dbReference type="GO" id="GO:0009236">
    <property type="term" value="P:cobalamin biosynthetic process"/>
    <property type="evidence" value="ECO:0007669"/>
    <property type="project" value="InterPro"/>
</dbReference>
<organism evidence="3 4">
    <name type="scientific">Alkalimarinus sediminis</name>
    <dbReference type="NCBI Taxonomy" id="1632866"/>
    <lineage>
        <taxon>Bacteria</taxon>
        <taxon>Pseudomonadati</taxon>
        <taxon>Pseudomonadota</taxon>
        <taxon>Gammaproteobacteria</taxon>
        <taxon>Alteromonadales</taxon>
        <taxon>Alteromonadaceae</taxon>
        <taxon>Alkalimarinus</taxon>
    </lineage>
</organism>
<feature type="domain" description="CobE/GbiG C-terminal" evidence="1">
    <location>
        <begin position="129"/>
        <end position="255"/>
    </location>
</feature>
<evidence type="ECO:0000259" key="2">
    <source>
        <dbReference type="Pfam" id="PF11760"/>
    </source>
</evidence>
<dbReference type="PANTHER" id="PTHR37477:SF1">
    <property type="entry name" value="COBALT-PRECORRIN-5A HYDROLASE"/>
    <property type="match status" value="1"/>
</dbReference>
<dbReference type="InterPro" id="IPR002750">
    <property type="entry name" value="CobE/GbiG_C"/>
</dbReference>
<dbReference type="InterPro" id="IPR021744">
    <property type="entry name" value="CbiG_N"/>
</dbReference>
<dbReference type="RefSeq" id="WP_251812346.1">
    <property type="nucleotide sequence ID" value="NZ_CP101527.1"/>
</dbReference>
<keyword evidence="4" id="KW-1185">Reference proteome</keyword>
<dbReference type="Gene3D" id="3.30.420.180">
    <property type="entry name" value="CobE/GbiG C-terminal domain"/>
    <property type="match status" value="1"/>
</dbReference>
<gene>
    <name evidence="3" type="ORF">NNL22_18530</name>
</gene>
<accession>A0A9E8KQN6</accession>
<dbReference type="AlphaFoldDB" id="A0A9E8KQN6"/>
<dbReference type="InterPro" id="IPR052553">
    <property type="entry name" value="CbiG_hydrolase"/>
</dbReference>
<dbReference type="Gene3D" id="3.40.50.11220">
    <property type="match status" value="1"/>
</dbReference>